<dbReference type="Proteomes" id="UP000324222">
    <property type="component" value="Unassembled WGS sequence"/>
</dbReference>
<proteinExistence type="predicted"/>
<evidence type="ECO:0000313" key="3">
    <source>
        <dbReference type="Proteomes" id="UP000324222"/>
    </source>
</evidence>
<protein>
    <submittedName>
        <fullName evidence="2">Uncharacterized protein</fullName>
    </submittedName>
</protein>
<dbReference type="EMBL" id="VSRR010059321">
    <property type="protein sequence ID" value="MPC82287.1"/>
    <property type="molecule type" value="Genomic_DNA"/>
</dbReference>
<evidence type="ECO:0000313" key="2">
    <source>
        <dbReference type="EMBL" id="MPC82287.1"/>
    </source>
</evidence>
<accession>A0A5B7IKY9</accession>
<comment type="caution">
    <text evidence="2">The sequence shown here is derived from an EMBL/GenBank/DDBJ whole genome shotgun (WGS) entry which is preliminary data.</text>
</comment>
<dbReference type="AlphaFoldDB" id="A0A5B7IKY9"/>
<reference evidence="2 3" key="1">
    <citation type="submission" date="2019-05" db="EMBL/GenBank/DDBJ databases">
        <title>Another draft genome of Portunus trituberculatus and its Hox gene families provides insights of decapod evolution.</title>
        <authorList>
            <person name="Jeong J.-H."/>
            <person name="Song I."/>
            <person name="Kim S."/>
            <person name="Choi T."/>
            <person name="Kim D."/>
            <person name="Ryu S."/>
            <person name="Kim W."/>
        </authorList>
    </citation>
    <scope>NUCLEOTIDE SEQUENCE [LARGE SCALE GENOMIC DNA]</scope>
    <source>
        <tissue evidence="2">Muscle</tissue>
    </source>
</reference>
<evidence type="ECO:0000256" key="1">
    <source>
        <dbReference type="SAM" id="MobiDB-lite"/>
    </source>
</evidence>
<gene>
    <name evidence="2" type="ORF">E2C01_076944</name>
</gene>
<keyword evidence="3" id="KW-1185">Reference proteome</keyword>
<organism evidence="2 3">
    <name type="scientific">Portunus trituberculatus</name>
    <name type="common">Swimming crab</name>
    <name type="synonym">Neptunus trituberculatus</name>
    <dbReference type="NCBI Taxonomy" id="210409"/>
    <lineage>
        <taxon>Eukaryota</taxon>
        <taxon>Metazoa</taxon>
        <taxon>Ecdysozoa</taxon>
        <taxon>Arthropoda</taxon>
        <taxon>Crustacea</taxon>
        <taxon>Multicrustacea</taxon>
        <taxon>Malacostraca</taxon>
        <taxon>Eumalacostraca</taxon>
        <taxon>Eucarida</taxon>
        <taxon>Decapoda</taxon>
        <taxon>Pleocyemata</taxon>
        <taxon>Brachyura</taxon>
        <taxon>Eubrachyura</taxon>
        <taxon>Portunoidea</taxon>
        <taxon>Portunidae</taxon>
        <taxon>Portuninae</taxon>
        <taxon>Portunus</taxon>
    </lineage>
</organism>
<feature type="region of interest" description="Disordered" evidence="1">
    <location>
        <begin position="28"/>
        <end position="47"/>
    </location>
</feature>
<sequence>MLGAGQGRAASTLGQEGWALLRPVMKTAGPHTSRFGSQPPAGRQEGPLVHGQRAVVPGHVQREVVGGEAVLEVVEGSVRILEPCRGSWVSGERKGRGVVLHL</sequence>
<name>A0A5B7IKY9_PORTR</name>